<dbReference type="InterPro" id="IPR020472">
    <property type="entry name" value="WD40_PAC1"/>
</dbReference>
<evidence type="ECO:0000256" key="3">
    <source>
        <dbReference type="PROSITE-ProRule" id="PRU00221"/>
    </source>
</evidence>
<dbReference type="CDD" id="cd00200">
    <property type="entry name" value="WD40"/>
    <property type="match status" value="2"/>
</dbReference>
<keyword evidence="2" id="KW-0677">Repeat</keyword>
<dbReference type="SUPFAM" id="SSF52540">
    <property type="entry name" value="P-loop containing nucleoside triphosphate hydrolases"/>
    <property type="match status" value="1"/>
</dbReference>
<evidence type="ECO:0000256" key="2">
    <source>
        <dbReference type="ARBA" id="ARBA00022737"/>
    </source>
</evidence>
<dbReference type="PROSITE" id="PS50294">
    <property type="entry name" value="WD_REPEATS_REGION"/>
    <property type="match status" value="10"/>
</dbReference>
<reference evidence="5" key="1">
    <citation type="submission" date="2021-07" db="EMBL/GenBank/DDBJ databases">
        <authorList>
            <person name="Branca A.L. A."/>
        </authorList>
    </citation>
    <scope>NUCLEOTIDE SEQUENCE</scope>
</reference>
<dbReference type="PROSITE" id="PS00678">
    <property type="entry name" value="WD_REPEATS_1"/>
    <property type="match status" value="4"/>
</dbReference>
<feature type="repeat" description="WD" evidence="3">
    <location>
        <begin position="610"/>
        <end position="651"/>
    </location>
</feature>
<dbReference type="InterPro" id="IPR036322">
    <property type="entry name" value="WD40_repeat_dom_sf"/>
</dbReference>
<dbReference type="EMBL" id="CAJVPA010000133">
    <property type="protein sequence ID" value="CAG8360543.1"/>
    <property type="molecule type" value="Genomic_DNA"/>
</dbReference>
<gene>
    <name evidence="5" type="ORF">PSALAMII_LOCUS3837</name>
</gene>
<keyword evidence="1 3" id="KW-0853">WD repeat</keyword>
<dbReference type="PROSITE" id="PS50837">
    <property type="entry name" value="NACHT"/>
    <property type="match status" value="1"/>
</dbReference>
<evidence type="ECO:0000313" key="6">
    <source>
        <dbReference type="Proteomes" id="UP001152646"/>
    </source>
</evidence>
<feature type="repeat" description="WD" evidence="3">
    <location>
        <begin position="954"/>
        <end position="995"/>
    </location>
</feature>
<accession>A0A9W4NFN1</accession>
<dbReference type="InterPro" id="IPR027417">
    <property type="entry name" value="P-loop_NTPase"/>
</dbReference>
<dbReference type="InterPro" id="IPR001680">
    <property type="entry name" value="WD40_rpt"/>
</dbReference>
<feature type="domain" description="NACHT" evidence="4">
    <location>
        <begin position="77"/>
        <end position="223"/>
    </location>
</feature>
<dbReference type="InterPro" id="IPR007111">
    <property type="entry name" value="NACHT_NTPase"/>
</dbReference>
<feature type="repeat" description="WD" evidence="3">
    <location>
        <begin position="1037"/>
        <end position="1069"/>
    </location>
</feature>
<dbReference type="FunFam" id="2.130.10.10:FF:000228">
    <property type="entry name" value="COMPASS-like H3K4 histone methylase component WDR5A"/>
    <property type="match status" value="1"/>
</dbReference>
<organism evidence="5 6">
    <name type="scientific">Penicillium salamii</name>
    <dbReference type="NCBI Taxonomy" id="1612424"/>
    <lineage>
        <taxon>Eukaryota</taxon>
        <taxon>Fungi</taxon>
        <taxon>Dikarya</taxon>
        <taxon>Ascomycota</taxon>
        <taxon>Pezizomycotina</taxon>
        <taxon>Eurotiomycetes</taxon>
        <taxon>Eurotiomycetidae</taxon>
        <taxon>Eurotiales</taxon>
        <taxon>Aspergillaceae</taxon>
        <taxon>Penicillium</taxon>
    </lineage>
</organism>
<sequence length="1177" mass="130243">MDSTTFGGSNYGIQVGTNSGTINQLSNHTDPLDKLPAALGAELNSYENQHEDECLSGTRIDLLHNIAEWAASTHGKCIFWLNGMAGTGKSTISRTVARSLKKDKLVVSFFFKRGEGDRGNATKFFPTIARQLAFCIPDLAAKLREALSIDPDIPTRSLREQLNNLILRPLQSLEQTSPQIIVLVIDALDECDNDNDIRYILQLLPRVQELRTIRFRVFLTSRPELAIRFGFANMENHEHQDLALHEIPDEVTAKDISLFLEDRFKRIHDVKNVPVNWPGADVIQTLVKISTPLFISAATVCRFIEVKLDPVKCLADLINDQANYATRMEKTYLPVLMRLLRDQEDEEELLQLFHQVIGLIIVLAIPLSANALARLLKLDAAVVMNLLDQFQSVLSLPSDQNIPVRIFHLSFRDFLLQTGSRFSVDEKHIHKETTIHCLTTMWTQLKNNICNLESYATNRTEIDSALISQCLQPELYYSCRYWVYHLEQCTDQTQIVSLAFMFLEEHFLHWVEAMSLLGVISEVIRMIDVLQNMAQDSYDSPRIAFLHDAKRFVLKNQQVINEVPLQLYCAGLVFTPMASIIRQKFQTELPAWICLLPQVEKEWSAELQTLEGHSGCIKSVAFSPDGRLLASASEDCTVRLWDTATGALQQTLKGHESGVSSVAFSPDGWLLASASHDCTVRLWDPTTGALQKTLKGHENGVSSVAFSPDGWLLASASYDWTVWLWDLATGTLQRILDGHSWPVSSVAFSPNGGLLASASYDCTIRLWDLTTGALQQTLNSHSGTVSSVAFSPDGWLLASASHDCTVRLWDPTTGALQQTFNSHSGILVAFSPDGWLLASASHNGTVQLWDPATGTLQQALDGHSSRVTSVAFSPDGWLLASTSDDCTVRLWDLTTGALQQALDGQLSTGWLSRAVKSVVFSPDGRLLASGSRDGTVRLWDPATGTLQQTLKGHKNGGKNGVTSLAFSSDGQLLASASDDCTIRLWDPATGTLQQTLGHKGGVTSVAFSPDGRLLASASRDDTVRLWDPATGVLQRTLEGHMDEVESVAFSPDSRLLASGSQDETVRLWDPATGTLQWHYAVDTIATKIEFSHDGSYLKTNSGIFHVQSKRNTPMLDLPQGSPQVSIHQNNWITLRNKNIVWLPPEYRPTCFTAYDSVLAIGHSSGRVSFMGFQLNNE</sequence>
<dbReference type="InterPro" id="IPR015943">
    <property type="entry name" value="WD40/YVTN_repeat-like_dom_sf"/>
</dbReference>
<comment type="caution">
    <text evidence="5">The sequence shown here is derived from an EMBL/GenBank/DDBJ whole genome shotgun (WGS) entry which is preliminary data.</text>
</comment>
<proteinExistence type="predicted"/>
<dbReference type="InterPro" id="IPR019775">
    <property type="entry name" value="WD40_repeat_CS"/>
</dbReference>
<dbReference type="Proteomes" id="UP001152646">
    <property type="component" value="Unassembled WGS sequence"/>
</dbReference>
<feature type="repeat" description="WD" evidence="3">
    <location>
        <begin position="778"/>
        <end position="819"/>
    </location>
</feature>
<protein>
    <recommendedName>
        <fullName evidence="4">NACHT domain-containing protein</fullName>
    </recommendedName>
</protein>
<feature type="repeat" description="WD" evidence="3">
    <location>
        <begin position="915"/>
        <end position="949"/>
    </location>
</feature>
<dbReference type="Gene3D" id="3.40.50.300">
    <property type="entry name" value="P-loop containing nucleotide triphosphate hydrolases"/>
    <property type="match status" value="1"/>
</dbReference>
<dbReference type="PRINTS" id="PR00320">
    <property type="entry name" value="GPROTEINBRPT"/>
</dbReference>
<feature type="repeat" description="WD" evidence="3">
    <location>
        <begin position="736"/>
        <end position="777"/>
    </location>
</feature>
<dbReference type="OrthoDB" id="1577640at2759"/>
<feature type="repeat" description="WD" evidence="3">
    <location>
        <begin position="995"/>
        <end position="1036"/>
    </location>
</feature>
<feature type="repeat" description="WD" evidence="3">
    <location>
        <begin position="860"/>
        <end position="901"/>
    </location>
</feature>
<feature type="repeat" description="WD" evidence="3">
    <location>
        <begin position="652"/>
        <end position="693"/>
    </location>
</feature>
<dbReference type="Pfam" id="PF00400">
    <property type="entry name" value="WD40"/>
    <property type="match status" value="11"/>
</dbReference>
<evidence type="ECO:0000259" key="4">
    <source>
        <dbReference type="PROSITE" id="PS50837"/>
    </source>
</evidence>
<evidence type="ECO:0000313" key="5">
    <source>
        <dbReference type="EMBL" id="CAG8360543.1"/>
    </source>
</evidence>
<dbReference type="GO" id="GO:0035097">
    <property type="term" value="C:histone methyltransferase complex"/>
    <property type="evidence" value="ECO:0007669"/>
    <property type="project" value="UniProtKB-ARBA"/>
</dbReference>
<dbReference type="InterPro" id="IPR056884">
    <property type="entry name" value="NPHP3-like_N"/>
</dbReference>
<feature type="repeat" description="WD" evidence="3">
    <location>
        <begin position="694"/>
        <end position="735"/>
    </location>
</feature>
<dbReference type="SUPFAM" id="SSF50978">
    <property type="entry name" value="WD40 repeat-like"/>
    <property type="match status" value="2"/>
</dbReference>
<dbReference type="PROSITE" id="PS50082">
    <property type="entry name" value="WD_REPEATS_2"/>
    <property type="match status" value="11"/>
</dbReference>
<feature type="repeat" description="WD" evidence="3">
    <location>
        <begin position="828"/>
        <end position="859"/>
    </location>
</feature>
<dbReference type="PANTHER" id="PTHR19848">
    <property type="entry name" value="WD40 REPEAT PROTEIN"/>
    <property type="match status" value="1"/>
</dbReference>
<dbReference type="Pfam" id="PF24883">
    <property type="entry name" value="NPHP3_N"/>
    <property type="match status" value="1"/>
</dbReference>
<dbReference type="PANTHER" id="PTHR19848:SF8">
    <property type="entry name" value="F-BOX AND WD REPEAT DOMAIN CONTAINING 7"/>
    <property type="match status" value="1"/>
</dbReference>
<dbReference type="SMART" id="SM00320">
    <property type="entry name" value="WD40"/>
    <property type="match status" value="11"/>
</dbReference>
<dbReference type="AlphaFoldDB" id="A0A9W4NFN1"/>
<evidence type="ECO:0000256" key="1">
    <source>
        <dbReference type="ARBA" id="ARBA00022574"/>
    </source>
</evidence>
<name>A0A9W4NFN1_9EURO</name>
<dbReference type="Gene3D" id="2.130.10.10">
    <property type="entry name" value="YVTN repeat-like/Quinoprotein amine dehydrogenase"/>
    <property type="match status" value="6"/>
</dbReference>